<keyword evidence="2" id="KW-0472">Membrane</keyword>
<feature type="region of interest" description="Disordered" evidence="1">
    <location>
        <begin position="1"/>
        <end position="21"/>
    </location>
</feature>
<keyword evidence="4" id="KW-1185">Reference proteome</keyword>
<evidence type="ECO:0000313" key="4">
    <source>
        <dbReference type="Proteomes" id="UP000257109"/>
    </source>
</evidence>
<evidence type="ECO:0000313" key="3">
    <source>
        <dbReference type="EMBL" id="RDX77439.1"/>
    </source>
</evidence>
<protein>
    <submittedName>
        <fullName evidence="3">Uncharacterized protein</fullName>
    </submittedName>
</protein>
<evidence type="ECO:0000256" key="2">
    <source>
        <dbReference type="SAM" id="Phobius"/>
    </source>
</evidence>
<organism evidence="3 4">
    <name type="scientific">Mucuna pruriens</name>
    <name type="common">Velvet bean</name>
    <name type="synonym">Dolichos pruriens</name>
    <dbReference type="NCBI Taxonomy" id="157652"/>
    <lineage>
        <taxon>Eukaryota</taxon>
        <taxon>Viridiplantae</taxon>
        <taxon>Streptophyta</taxon>
        <taxon>Embryophyta</taxon>
        <taxon>Tracheophyta</taxon>
        <taxon>Spermatophyta</taxon>
        <taxon>Magnoliopsida</taxon>
        <taxon>eudicotyledons</taxon>
        <taxon>Gunneridae</taxon>
        <taxon>Pentapetalae</taxon>
        <taxon>rosids</taxon>
        <taxon>fabids</taxon>
        <taxon>Fabales</taxon>
        <taxon>Fabaceae</taxon>
        <taxon>Papilionoideae</taxon>
        <taxon>50 kb inversion clade</taxon>
        <taxon>NPAAA clade</taxon>
        <taxon>indigoferoid/millettioid clade</taxon>
        <taxon>Phaseoleae</taxon>
        <taxon>Mucuna</taxon>
    </lineage>
</organism>
<name>A0A371FGM3_MUCPR</name>
<accession>A0A371FGM3</accession>
<comment type="caution">
    <text evidence="3">The sequence shown here is derived from an EMBL/GenBank/DDBJ whole genome shotgun (WGS) entry which is preliminary data.</text>
</comment>
<dbReference type="AlphaFoldDB" id="A0A371FGM3"/>
<keyword evidence="2" id="KW-0812">Transmembrane</keyword>
<proteinExistence type="predicted"/>
<dbReference type="Proteomes" id="UP000257109">
    <property type="component" value="Unassembled WGS sequence"/>
</dbReference>
<reference evidence="3" key="1">
    <citation type="submission" date="2018-05" db="EMBL/GenBank/DDBJ databases">
        <title>Draft genome of Mucuna pruriens seed.</title>
        <authorList>
            <person name="Nnadi N.E."/>
            <person name="Vos R."/>
            <person name="Hasami M.H."/>
            <person name="Devisetty U.K."/>
            <person name="Aguiy J.C."/>
        </authorList>
    </citation>
    <scope>NUCLEOTIDE SEQUENCE [LARGE SCALE GENOMIC DNA]</scope>
    <source>
        <strain evidence="3">JCA_2017</strain>
    </source>
</reference>
<gene>
    <name evidence="3" type="ORF">CR513_42457</name>
</gene>
<dbReference type="EMBL" id="QJKJ01009172">
    <property type="protein sequence ID" value="RDX77439.1"/>
    <property type="molecule type" value="Genomic_DNA"/>
</dbReference>
<evidence type="ECO:0000256" key="1">
    <source>
        <dbReference type="SAM" id="MobiDB-lite"/>
    </source>
</evidence>
<feature type="transmembrane region" description="Helical" evidence="2">
    <location>
        <begin position="27"/>
        <end position="49"/>
    </location>
</feature>
<sequence>MRRRLDTMDDSDFSQPPMDTSSQSLPFVVNAALLLFVILFGLSNIFLCYY</sequence>
<keyword evidence="2" id="KW-1133">Transmembrane helix</keyword>